<dbReference type="InterPro" id="IPR000210">
    <property type="entry name" value="BTB/POZ_dom"/>
</dbReference>
<evidence type="ECO:0000313" key="3">
    <source>
        <dbReference type="Ensembl" id="ENSXETP00000110427"/>
    </source>
</evidence>
<feature type="domain" description="BTB" evidence="2">
    <location>
        <begin position="24"/>
        <end position="71"/>
    </location>
</feature>
<name>A0A803JR19_XENTR</name>
<sequence length="486" mass="56038">MDRSSHCSYVLQQLYNQREWGFLCDCCIAIDDIYFQAHKAVLAACSSYFKMMFINHQNTVSQINLSSIKTIKPNPGHWFWKEDTKTLEFSRYMSNNAFTDSRERIKKGRAIHFQDNLTKAPDSYFCALPGAKSPIFNDRMPKSPRQANKRDEYVTLEDVKCVALNLLQEQERQCITSFSTAVRSQLLDEFLMALLYYLSCYLQKHSLETKPKSLMLNPSIFEKQEITEVLTRMESALKHFAHLYCIIVLGEGMMEQHHMACGKNKASATNKDRRFYECLYSYCIYIAWVVFRRKDLNVIEEEVGRLLRSNAFNPALRPKDVPKDQSWNIYVEKKKSKKKTTYVENRKESIKRPAIKSILTQCSPTLTSLIPSPKERSNYLFHKHTLHPSSQLGVSDTVNWLDMSPSFITPRIGILGEPLKNFHLHSLIPVGAEEEEEEKPETRGDKSTASFYSRGLPSHQSHVRPGTGRQSIMSRATTEAAYSDTD</sequence>
<dbReference type="SUPFAM" id="SSF54695">
    <property type="entry name" value="POZ domain"/>
    <property type="match status" value="1"/>
</dbReference>
<dbReference type="AlphaFoldDB" id="A0A803JR19"/>
<evidence type="ECO:0000259" key="2">
    <source>
        <dbReference type="PROSITE" id="PS50097"/>
    </source>
</evidence>
<reference evidence="3" key="1">
    <citation type="journal article" date="2010" name="Science">
        <title>The genome of the Western clawed frog Xenopus tropicalis.</title>
        <authorList>
            <person name="Hellsten U."/>
            <person name="Harland R.M."/>
            <person name="Gilchrist M.J."/>
            <person name="Hendrix D."/>
            <person name="Jurka J."/>
            <person name="Kapitonov V."/>
            <person name="Ovcharenko I."/>
            <person name="Putnam N.H."/>
            <person name="Shu S."/>
            <person name="Taher L."/>
            <person name="Blitz I.L."/>
            <person name="Blumberg B."/>
            <person name="Dichmann D.S."/>
            <person name="Dubchak I."/>
            <person name="Amaya E."/>
            <person name="Detter J.C."/>
            <person name="Fletcher R."/>
            <person name="Gerhard D.S."/>
            <person name="Goodstein D."/>
            <person name="Graves T."/>
            <person name="Grigoriev I.V."/>
            <person name="Grimwood J."/>
            <person name="Kawashima T."/>
            <person name="Lindquist E."/>
            <person name="Lucas S.M."/>
            <person name="Mead P.E."/>
            <person name="Mitros T."/>
            <person name="Ogino H."/>
            <person name="Ohta Y."/>
            <person name="Poliakov A.V."/>
            <person name="Pollet N."/>
            <person name="Robert J."/>
            <person name="Salamov A."/>
            <person name="Sater A.K."/>
            <person name="Schmutz J."/>
            <person name="Terry A."/>
            <person name="Vize P.D."/>
            <person name="Warren W.C."/>
            <person name="Wells D."/>
            <person name="Wills A."/>
            <person name="Wilson R.K."/>
            <person name="Zimmerman L.B."/>
            <person name="Zorn A.M."/>
            <person name="Grainger R."/>
            <person name="Grammer T."/>
            <person name="Khokha M.K."/>
            <person name="Richardson P.M."/>
            <person name="Rokhsar D.S."/>
        </authorList>
    </citation>
    <scope>NUCLEOTIDE SEQUENCE [LARGE SCALE GENOMIC DNA]</scope>
    <source>
        <strain evidence="3">Nigerian</strain>
    </source>
</reference>
<feature type="region of interest" description="Disordered" evidence="1">
    <location>
        <begin position="431"/>
        <end position="486"/>
    </location>
</feature>
<gene>
    <name evidence="3" type="primary">ppp1r36</name>
</gene>
<dbReference type="PROSITE" id="PS50097">
    <property type="entry name" value="BTB"/>
    <property type="match status" value="1"/>
</dbReference>
<accession>A0A803JR19</accession>
<dbReference type="Pfam" id="PF00651">
    <property type="entry name" value="BTB"/>
    <property type="match status" value="1"/>
</dbReference>
<dbReference type="PANTHER" id="PTHR21055:SF3">
    <property type="entry name" value="PROTEIN PHOSPHATASE 1 REGULATORY SUBUNIT 36"/>
    <property type="match status" value="1"/>
</dbReference>
<dbReference type="GO" id="GO:0019902">
    <property type="term" value="F:phosphatase binding"/>
    <property type="evidence" value="ECO:0007669"/>
    <property type="project" value="InterPro"/>
</dbReference>
<dbReference type="Ensembl" id="ENSXETT00000124366">
    <property type="protein sequence ID" value="ENSXETP00000110427"/>
    <property type="gene ID" value="ENSXETG00000035055"/>
</dbReference>
<dbReference type="GeneTree" id="ENSGT00940000157501"/>
<feature type="compositionally biased region" description="Polar residues" evidence="1">
    <location>
        <begin position="468"/>
        <end position="477"/>
    </location>
</feature>
<dbReference type="InterPro" id="IPR026142">
    <property type="entry name" value="Pro_pase_1_reg_su_36"/>
</dbReference>
<evidence type="ECO:0000256" key="1">
    <source>
        <dbReference type="SAM" id="MobiDB-lite"/>
    </source>
</evidence>
<reference evidence="3" key="2">
    <citation type="submission" date="2021-03" db="UniProtKB">
        <authorList>
            <consortium name="Ensembl"/>
        </authorList>
    </citation>
    <scope>IDENTIFICATION</scope>
</reference>
<protein>
    <submittedName>
        <fullName evidence="3">Zinc finger and BTB domain containing 1</fullName>
    </submittedName>
</protein>
<dbReference type="Pfam" id="PF14895">
    <property type="entry name" value="PPPI_inhib"/>
    <property type="match status" value="1"/>
</dbReference>
<dbReference type="PANTHER" id="PTHR21055">
    <property type="entry name" value="PROTEIN PHOSPHATASE 1 REGULATORY SUBUNIT 36"/>
    <property type="match status" value="1"/>
</dbReference>
<proteinExistence type="predicted"/>
<organism evidence="3">
    <name type="scientific">Xenopus tropicalis</name>
    <name type="common">Western clawed frog</name>
    <name type="synonym">Silurana tropicalis</name>
    <dbReference type="NCBI Taxonomy" id="8364"/>
    <lineage>
        <taxon>Eukaryota</taxon>
        <taxon>Metazoa</taxon>
        <taxon>Chordata</taxon>
        <taxon>Craniata</taxon>
        <taxon>Vertebrata</taxon>
        <taxon>Euteleostomi</taxon>
        <taxon>Amphibia</taxon>
        <taxon>Batrachia</taxon>
        <taxon>Anura</taxon>
        <taxon>Pipoidea</taxon>
        <taxon>Pipidae</taxon>
        <taxon>Xenopodinae</taxon>
        <taxon>Xenopus</taxon>
        <taxon>Silurana</taxon>
    </lineage>
</organism>
<dbReference type="InterPro" id="IPR011333">
    <property type="entry name" value="SKP1/BTB/POZ_sf"/>
</dbReference>
<dbReference type="Bgee" id="ENSXETG00000035055">
    <property type="expression patterns" value="Expressed in testis and 6 other cell types or tissues"/>
</dbReference>
<dbReference type="Gene3D" id="3.30.710.10">
    <property type="entry name" value="Potassium Channel Kv1.1, Chain A"/>
    <property type="match status" value="1"/>
</dbReference>